<sequence length="112" mass="12926">CGSSPQEARSRGCEFSMMDGRWLPSLCYDKALDTSWMQRGWKYYEDSNGTKELTQQLIKTGDLSNFWVTTDYHRGHCQMGMDQLANRYMEGTPVPSYIVEGEHVTHCLEMIT</sequence>
<keyword evidence="2" id="KW-1185">Reference proteome</keyword>
<gene>
    <name evidence="1" type="ORF">LX32DRAFT_493430</name>
</gene>
<name>A0AAD9LW97_9PEZI</name>
<dbReference type="PANTHER" id="PTHR35896:SF3">
    <property type="entry name" value="MAJOR FACILITATOR SUPERFAMILY TRANSPORTER"/>
    <property type="match status" value="1"/>
</dbReference>
<reference evidence="1" key="1">
    <citation type="submission" date="2021-06" db="EMBL/GenBank/DDBJ databases">
        <title>Comparative genomics, transcriptomics and evolutionary studies reveal genomic signatures of adaptation to plant cell wall in hemibiotrophic fungi.</title>
        <authorList>
            <consortium name="DOE Joint Genome Institute"/>
            <person name="Baroncelli R."/>
            <person name="Diaz J.F."/>
            <person name="Benocci T."/>
            <person name="Peng M."/>
            <person name="Battaglia E."/>
            <person name="Haridas S."/>
            <person name="Andreopoulos W."/>
            <person name="Labutti K."/>
            <person name="Pangilinan J."/>
            <person name="Floch G.L."/>
            <person name="Makela M.R."/>
            <person name="Henrissat B."/>
            <person name="Grigoriev I.V."/>
            <person name="Crouch J.A."/>
            <person name="De Vries R.P."/>
            <person name="Sukno S.A."/>
            <person name="Thon M.R."/>
        </authorList>
    </citation>
    <scope>NUCLEOTIDE SEQUENCE</scope>
    <source>
        <strain evidence="1">MAFF235873</strain>
    </source>
</reference>
<evidence type="ECO:0000313" key="1">
    <source>
        <dbReference type="EMBL" id="KAK2020700.1"/>
    </source>
</evidence>
<evidence type="ECO:0000313" key="2">
    <source>
        <dbReference type="Proteomes" id="UP001232148"/>
    </source>
</evidence>
<protein>
    <submittedName>
        <fullName evidence="1">Uncharacterized protein</fullName>
    </submittedName>
</protein>
<feature type="non-terminal residue" evidence="1">
    <location>
        <position position="1"/>
    </location>
</feature>
<dbReference type="Proteomes" id="UP001232148">
    <property type="component" value="Unassembled WGS sequence"/>
</dbReference>
<dbReference type="InterPro" id="IPR053008">
    <property type="entry name" value="Phomopsin_biosynth_assoc"/>
</dbReference>
<organism evidence="1 2">
    <name type="scientific">Colletotrichum zoysiae</name>
    <dbReference type="NCBI Taxonomy" id="1216348"/>
    <lineage>
        <taxon>Eukaryota</taxon>
        <taxon>Fungi</taxon>
        <taxon>Dikarya</taxon>
        <taxon>Ascomycota</taxon>
        <taxon>Pezizomycotina</taxon>
        <taxon>Sordariomycetes</taxon>
        <taxon>Hypocreomycetidae</taxon>
        <taxon>Glomerellales</taxon>
        <taxon>Glomerellaceae</taxon>
        <taxon>Colletotrichum</taxon>
        <taxon>Colletotrichum graminicola species complex</taxon>
    </lineage>
</organism>
<dbReference type="AlphaFoldDB" id="A0AAD9LW97"/>
<dbReference type="EMBL" id="MU843188">
    <property type="protein sequence ID" value="KAK2020700.1"/>
    <property type="molecule type" value="Genomic_DNA"/>
</dbReference>
<feature type="non-terminal residue" evidence="1">
    <location>
        <position position="112"/>
    </location>
</feature>
<dbReference type="PANTHER" id="PTHR35896">
    <property type="entry name" value="IG-LIKE DOMAIN-CONTAINING PROTEIN"/>
    <property type="match status" value="1"/>
</dbReference>
<proteinExistence type="predicted"/>
<accession>A0AAD9LW97</accession>
<comment type="caution">
    <text evidence="1">The sequence shown here is derived from an EMBL/GenBank/DDBJ whole genome shotgun (WGS) entry which is preliminary data.</text>
</comment>